<dbReference type="SUPFAM" id="SSF52540">
    <property type="entry name" value="P-loop containing nucleoside triphosphate hydrolases"/>
    <property type="match status" value="1"/>
</dbReference>
<organism evidence="1 2">
    <name type="scientific">Tenggerimyces flavus</name>
    <dbReference type="NCBI Taxonomy" id="1708749"/>
    <lineage>
        <taxon>Bacteria</taxon>
        <taxon>Bacillati</taxon>
        <taxon>Actinomycetota</taxon>
        <taxon>Actinomycetes</taxon>
        <taxon>Propionibacteriales</taxon>
        <taxon>Nocardioidaceae</taxon>
        <taxon>Tenggerimyces</taxon>
    </lineage>
</organism>
<proteinExistence type="predicted"/>
<keyword evidence="2" id="KW-1185">Reference proteome</keyword>
<dbReference type="RefSeq" id="WP_205120492.1">
    <property type="nucleotide sequence ID" value="NZ_JAFBCM010000001.1"/>
</dbReference>
<sequence length="166" mass="18605">MRDEDRTPPRVHLLCGLVAAGKTTYARRLEAELPAVRFTLDEWMLRLYGLSYDDPAYVARLEGCTSLIWDTAVQVLRLGHDVVLDWNQWSVDRRSSWRERAAASGCRVVLHHLDVSVETATERARGRDEEGGAGVHRVDDAGVRHSATIFEPPTAEEGIEILTISP</sequence>
<dbReference type="EMBL" id="JBHRZH010000045">
    <property type="protein sequence ID" value="MFC3765996.1"/>
    <property type="molecule type" value="Genomic_DNA"/>
</dbReference>
<dbReference type="Gene3D" id="3.40.50.300">
    <property type="entry name" value="P-loop containing nucleotide triphosphate hydrolases"/>
    <property type="match status" value="1"/>
</dbReference>
<comment type="caution">
    <text evidence="1">The sequence shown here is derived from an EMBL/GenBank/DDBJ whole genome shotgun (WGS) entry which is preliminary data.</text>
</comment>
<protein>
    <submittedName>
        <fullName evidence="1">AAA family ATPase</fullName>
    </submittedName>
</protein>
<reference evidence="2" key="1">
    <citation type="journal article" date="2019" name="Int. J. Syst. Evol. Microbiol.">
        <title>The Global Catalogue of Microorganisms (GCM) 10K type strain sequencing project: providing services to taxonomists for standard genome sequencing and annotation.</title>
        <authorList>
            <consortium name="The Broad Institute Genomics Platform"/>
            <consortium name="The Broad Institute Genome Sequencing Center for Infectious Disease"/>
            <person name="Wu L."/>
            <person name="Ma J."/>
        </authorList>
    </citation>
    <scope>NUCLEOTIDE SEQUENCE [LARGE SCALE GENOMIC DNA]</scope>
    <source>
        <strain evidence="2">CGMCC 4.7241</strain>
    </source>
</reference>
<dbReference type="InterPro" id="IPR027417">
    <property type="entry name" value="P-loop_NTPase"/>
</dbReference>
<accession>A0ABV7YMQ8</accession>
<name>A0ABV7YMQ8_9ACTN</name>
<evidence type="ECO:0000313" key="1">
    <source>
        <dbReference type="EMBL" id="MFC3765996.1"/>
    </source>
</evidence>
<gene>
    <name evidence="1" type="ORF">ACFOUW_34535</name>
</gene>
<evidence type="ECO:0000313" key="2">
    <source>
        <dbReference type="Proteomes" id="UP001595699"/>
    </source>
</evidence>
<dbReference type="Pfam" id="PF13671">
    <property type="entry name" value="AAA_33"/>
    <property type="match status" value="1"/>
</dbReference>
<dbReference type="Proteomes" id="UP001595699">
    <property type="component" value="Unassembled WGS sequence"/>
</dbReference>